<dbReference type="Proteomes" id="UP000828390">
    <property type="component" value="Unassembled WGS sequence"/>
</dbReference>
<dbReference type="Pfam" id="PF14497">
    <property type="entry name" value="GST_C_3"/>
    <property type="match status" value="1"/>
</dbReference>
<proteinExistence type="predicted"/>
<accession>A0A9D4MRU0</accession>
<feature type="domain" description="Glutathione S-transferase C-terminal" evidence="1">
    <location>
        <begin position="22"/>
        <end position="75"/>
    </location>
</feature>
<dbReference type="Gene3D" id="1.20.1050.10">
    <property type="match status" value="1"/>
</dbReference>
<keyword evidence="3" id="KW-1185">Reference proteome</keyword>
<dbReference type="AlphaFoldDB" id="A0A9D4MRU0"/>
<gene>
    <name evidence="2" type="ORF">DPMN_004989</name>
</gene>
<comment type="caution">
    <text evidence="2">The sequence shown here is derived from an EMBL/GenBank/DDBJ whole genome shotgun (WGS) entry which is preliminary data.</text>
</comment>
<evidence type="ECO:0000313" key="3">
    <source>
        <dbReference type="Proteomes" id="UP000828390"/>
    </source>
</evidence>
<evidence type="ECO:0000259" key="1">
    <source>
        <dbReference type="Pfam" id="PF14497"/>
    </source>
</evidence>
<organism evidence="2 3">
    <name type="scientific">Dreissena polymorpha</name>
    <name type="common">Zebra mussel</name>
    <name type="synonym">Mytilus polymorpha</name>
    <dbReference type="NCBI Taxonomy" id="45954"/>
    <lineage>
        <taxon>Eukaryota</taxon>
        <taxon>Metazoa</taxon>
        <taxon>Spiralia</taxon>
        <taxon>Lophotrochozoa</taxon>
        <taxon>Mollusca</taxon>
        <taxon>Bivalvia</taxon>
        <taxon>Autobranchia</taxon>
        <taxon>Heteroconchia</taxon>
        <taxon>Euheterodonta</taxon>
        <taxon>Imparidentia</taxon>
        <taxon>Neoheterodontei</taxon>
        <taxon>Myida</taxon>
        <taxon>Dreissenoidea</taxon>
        <taxon>Dreissenidae</taxon>
        <taxon>Dreissena</taxon>
    </lineage>
</organism>
<evidence type="ECO:0000313" key="2">
    <source>
        <dbReference type="EMBL" id="KAH3881065.1"/>
    </source>
</evidence>
<reference evidence="2" key="1">
    <citation type="journal article" date="2019" name="bioRxiv">
        <title>The Genome of the Zebra Mussel, Dreissena polymorpha: A Resource for Invasive Species Research.</title>
        <authorList>
            <person name="McCartney M.A."/>
            <person name="Auch B."/>
            <person name="Kono T."/>
            <person name="Mallez S."/>
            <person name="Zhang Y."/>
            <person name="Obille A."/>
            <person name="Becker A."/>
            <person name="Abrahante J.E."/>
            <person name="Garbe J."/>
            <person name="Badalamenti J.P."/>
            <person name="Herman A."/>
            <person name="Mangelson H."/>
            <person name="Liachko I."/>
            <person name="Sullivan S."/>
            <person name="Sone E.D."/>
            <person name="Koren S."/>
            <person name="Silverstein K.A.T."/>
            <person name="Beckman K.B."/>
            <person name="Gohl D.M."/>
        </authorList>
    </citation>
    <scope>NUCLEOTIDE SEQUENCE</scope>
    <source>
        <strain evidence="2">Duluth1</strain>
        <tissue evidence="2">Whole animal</tissue>
    </source>
</reference>
<protein>
    <recommendedName>
        <fullName evidence="1">Glutathione S-transferase C-terminal domain-containing protein</fullName>
    </recommendedName>
</protein>
<dbReference type="SUPFAM" id="SSF47616">
    <property type="entry name" value="GST C-terminal domain-like"/>
    <property type="match status" value="1"/>
</dbReference>
<dbReference type="InterPro" id="IPR004046">
    <property type="entry name" value="GST_C"/>
</dbReference>
<sequence length="80" mass="9504">MRFVRLTRSIGYIVQTKILYFQLTLADLALHVYIEHTEAHVAPSDRPLLNNYTRLAENRRNTERIPKIRDYLANRPHTDL</sequence>
<dbReference type="InterPro" id="IPR036282">
    <property type="entry name" value="Glutathione-S-Trfase_C_sf"/>
</dbReference>
<name>A0A9D4MRU0_DREPO</name>
<reference evidence="2" key="2">
    <citation type="submission" date="2020-11" db="EMBL/GenBank/DDBJ databases">
        <authorList>
            <person name="McCartney M.A."/>
            <person name="Auch B."/>
            <person name="Kono T."/>
            <person name="Mallez S."/>
            <person name="Becker A."/>
            <person name="Gohl D.M."/>
            <person name="Silverstein K.A.T."/>
            <person name="Koren S."/>
            <person name="Bechman K.B."/>
            <person name="Herman A."/>
            <person name="Abrahante J.E."/>
            <person name="Garbe J."/>
        </authorList>
    </citation>
    <scope>NUCLEOTIDE SEQUENCE</scope>
    <source>
        <strain evidence="2">Duluth1</strain>
        <tissue evidence="2">Whole animal</tissue>
    </source>
</reference>
<dbReference type="EMBL" id="JAIWYP010000001">
    <property type="protein sequence ID" value="KAH3881065.1"/>
    <property type="molecule type" value="Genomic_DNA"/>
</dbReference>